<keyword evidence="6" id="KW-0145">Chemotaxis</keyword>
<evidence type="ECO:0000256" key="9">
    <source>
        <dbReference type="ARBA" id="ARBA00023136"/>
    </source>
</evidence>
<dbReference type="InterPro" id="IPR053716">
    <property type="entry name" value="Flag_assembly_chemotaxis_eff"/>
</dbReference>
<dbReference type="NCBIfam" id="TIGR02473">
    <property type="entry name" value="flagell_FliJ"/>
    <property type="match status" value="1"/>
</dbReference>
<evidence type="ECO:0000256" key="2">
    <source>
        <dbReference type="ARBA" id="ARBA00010004"/>
    </source>
</evidence>
<dbReference type="PIRSF" id="PIRSF019404">
    <property type="entry name" value="FliJ"/>
    <property type="match status" value="1"/>
</dbReference>
<dbReference type="GO" id="GO:0003774">
    <property type="term" value="F:cytoskeletal motor activity"/>
    <property type="evidence" value="ECO:0007669"/>
    <property type="project" value="InterPro"/>
</dbReference>
<dbReference type="PANTHER" id="PTHR38786:SF1">
    <property type="entry name" value="FLAGELLAR FLIJ PROTEIN"/>
    <property type="match status" value="1"/>
</dbReference>
<evidence type="ECO:0000256" key="4">
    <source>
        <dbReference type="ARBA" id="ARBA00022448"/>
    </source>
</evidence>
<reference evidence="11 12" key="1">
    <citation type="submission" date="2018-10" db="EMBL/GenBank/DDBJ databases">
        <title>Genomic Encyclopedia of Type Strains, Phase IV (KMG-IV): sequencing the most valuable type-strain genomes for metagenomic binning, comparative biology and taxonomic classification.</title>
        <authorList>
            <person name="Goeker M."/>
        </authorList>
    </citation>
    <scope>NUCLEOTIDE SEQUENCE [LARGE SCALE GENOMIC DNA]</scope>
    <source>
        <strain evidence="11 12">DSM 23841</strain>
    </source>
</reference>
<protein>
    <recommendedName>
        <fullName evidence="3">Flagellar FliJ protein</fullName>
    </recommendedName>
</protein>
<evidence type="ECO:0000256" key="3">
    <source>
        <dbReference type="ARBA" id="ARBA00020392"/>
    </source>
</evidence>
<comment type="subcellular location">
    <subcellularLocation>
        <location evidence="1">Cell membrane</location>
        <topology evidence="1">Peripheral membrane protein</topology>
        <orientation evidence="1">Cytoplasmic side</orientation>
    </subcellularLocation>
</comment>
<keyword evidence="10" id="KW-1006">Bacterial flagellum protein export</keyword>
<keyword evidence="9" id="KW-0472">Membrane</keyword>
<comment type="caution">
    <text evidence="11">The sequence shown here is derived from an EMBL/GenBank/DDBJ whole genome shotgun (WGS) entry which is preliminary data.</text>
</comment>
<keyword evidence="8" id="KW-0653">Protein transport</keyword>
<gene>
    <name evidence="11" type="ORF">DFR40_2976</name>
</gene>
<dbReference type="RefSeq" id="WP_121459248.1">
    <property type="nucleotide sequence ID" value="NZ_JAANMQ010000004.1"/>
</dbReference>
<keyword evidence="4" id="KW-0813">Transport</keyword>
<keyword evidence="5" id="KW-1003">Cell membrane</keyword>
<evidence type="ECO:0000256" key="8">
    <source>
        <dbReference type="ARBA" id="ARBA00022927"/>
    </source>
</evidence>
<evidence type="ECO:0000313" key="11">
    <source>
        <dbReference type="EMBL" id="RKT50417.1"/>
    </source>
</evidence>
<dbReference type="InterPro" id="IPR018006">
    <property type="entry name" value="Flag_FliJ_proteobac"/>
</dbReference>
<dbReference type="Proteomes" id="UP000270626">
    <property type="component" value="Unassembled WGS sequence"/>
</dbReference>
<keyword evidence="11" id="KW-0282">Flagellum</keyword>
<evidence type="ECO:0000256" key="7">
    <source>
        <dbReference type="ARBA" id="ARBA00022795"/>
    </source>
</evidence>
<dbReference type="PRINTS" id="PR01004">
    <property type="entry name" value="FLGFLIJ"/>
</dbReference>
<dbReference type="GO" id="GO:0006935">
    <property type="term" value="P:chemotaxis"/>
    <property type="evidence" value="ECO:0007669"/>
    <property type="project" value="UniProtKB-KW"/>
</dbReference>
<keyword evidence="11" id="KW-0969">Cilium</keyword>
<organism evidence="11 12">
    <name type="scientific">Azonexus fungiphilus</name>
    <dbReference type="NCBI Taxonomy" id="146940"/>
    <lineage>
        <taxon>Bacteria</taxon>
        <taxon>Pseudomonadati</taxon>
        <taxon>Pseudomonadota</taxon>
        <taxon>Betaproteobacteria</taxon>
        <taxon>Rhodocyclales</taxon>
        <taxon>Azonexaceae</taxon>
        <taxon>Azonexus</taxon>
    </lineage>
</organism>
<evidence type="ECO:0000256" key="1">
    <source>
        <dbReference type="ARBA" id="ARBA00004413"/>
    </source>
</evidence>
<dbReference type="InterPro" id="IPR052570">
    <property type="entry name" value="FliJ"/>
</dbReference>
<evidence type="ECO:0000313" key="12">
    <source>
        <dbReference type="Proteomes" id="UP000270626"/>
    </source>
</evidence>
<name>A0A495VP88_9RHOO</name>
<keyword evidence="12" id="KW-1185">Reference proteome</keyword>
<sequence>MSQPFSLQPLLELMQNRADEATRQLGQLIAAEQNARSRLQMLEQYRAEYADRLRDAIAQGMTRPVLANYQDFLARIDEAIGQQTAVVRQSESNTSHGQQHWKEQNTRLKAIDTLAVRHETRERQLEEKRAQKILDEFSARKYARGDTKADD</sequence>
<comment type="similarity">
    <text evidence="2">Belongs to the FliJ family.</text>
</comment>
<dbReference type="InterPro" id="IPR012823">
    <property type="entry name" value="Flagell_FliJ"/>
</dbReference>
<dbReference type="GO" id="GO:0009288">
    <property type="term" value="C:bacterial-type flagellum"/>
    <property type="evidence" value="ECO:0007669"/>
    <property type="project" value="InterPro"/>
</dbReference>
<evidence type="ECO:0000256" key="6">
    <source>
        <dbReference type="ARBA" id="ARBA00022500"/>
    </source>
</evidence>
<dbReference type="GO" id="GO:0044781">
    <property type="term" value="P:bacterial-type flagellum organization"/>
    <property type="evidence" value="ECO:0007669"/>
    <property type="project" value="UniProtKB-KW"/>
</dbReference>
<dbReference type="PANTHER" id="PTHR38786">
    <property type="entry name" value="FLAGELLAR FLIJ PROTEIN"/>
    <property type="match status" value="1"/>
</dbReference>
<proteinExistence type="inferred from homology"/>
<evidence type="ECO:0000256" key="10">
    <source>
        <dbReference type="ARBA" id="ARBA00023225"/>
    </source>
</evidence>
<evidence type="ECO:0000256" key="5">
    <source>
        <dbReference type="ARBA" id="ARBA00022475"/>
    </source>
</evidence>
<dbReference type="GO" id="GO:0005886">
    <property type="term" value="C:plasma membrane"/>
    <property type="evidence" value="ECO:0007669"/>
    <property type="project" value="UniProtKB-SubCell"/>
</dbReference>
<dbReference type="OrthoDB" id="6465096at2"/>
<dbReference type="Gene3D" id="1.10.287.1700">
    <property type="match status" value="1"/>
</dbReference>
<dbReference type="Pfam" id="PF02050">
    <property type="entry name" value="FliJ"/>
    <property type="match status" value="1"/>
</dbReference>
<dbReference type="GO" id="GO:0071973">
    <property type="term" value="P:bacterial-type flagellum-dependent cell motility"/>
    <property type="evidence" value="ECO:0007669"/>
    <property type="project" value="InterPro"/>
</dbReference>
<dbReference type="EMBL" id="RBXP01000018">
    <property type="protein sequence ID" value="RKT50417.1"/>
    <property type="molecule type" value="Genomic_DNA"/>
</dbReference>
<keyword evidence="11" id="KW-0966">Cell projection</keyword>
<accession>A0A495VP88</accession>
<dbReference type="AlphaFoldDB" id="A0A495VP88"/>
<dbReference type="GO" id="GO:0015031">
    <property type="term" value="P:protein transport"/>
    <property type="evidence" value="ECO:0007669"/>
    <property type="project" value="UniProtKB-KW"/>
</dbReference>
<keyword evidence="7" id="KW-1005">Bacterial flagellum biogenesis</keyword>